<accession>A0ABT3FJ98</accession>
<gene>
    <name evidence="1" type="ORF">OKA04_02835</name>
</gene>
<dbReference type="InterPro" id="IPR009078">
    <property type="entry name" value="Ferritin-like_SF"/>
</dbReference>
<dbReference type="InterPro" id="IPR010287">
    <property type="entry name" value="DUF892_YciF-like"/>
</dbReference>
<dbReference type="SUPFAM" id="SSF47240">
    <property type="entry name" value="Ferritin-like"/>
    <property type="match status" value="1"/>
</dbReference>
<evidence type="ECO:0000313" key="1">
    <source>
        <dbReference type="EMBL" id="MCW1883647.1"/>
    </source>
</evidence>
<proteinExistence type="predicted"/>
<sequence length="167" mass="18441">MTTNLEQLYYDQLRDLFSAKSQLAAALPELVRRASDEKLRKTLSGQLGQAREQRIRLRELFCQHGLNPGGEQCEAMRGMIRETRKRLDHASPGSVRDAVLIASLNRIEHYGIAAYGVAKAFAECLDFDTDAHVLLESLEEESEADDVLTSIAVGGIFKHGINKAAAA</sequence>
<keyword evidence="2" id="KW-1185">Reference proteome</keyword>
<name>A0ABT3FJ98_9BACT</name>
<comment type="caution">
    <text evidence="1">The sequence shown here is derived from an EMBL/GenBank/DDBJ whole genome shotgun (WGS) entry which is preliminary data.</text>
</comment>
<reference evidence="1 2" key="1">
    <citation type="submission" date="2022-10" db="EMBL/GenBank/DDBJ databases">
        <title>Luteolibacter flavescens strain MCCC 1K03193, whole genome shotgun sequencing project.</title>
        <authorList>
            <person name="Zhao G."/>
            <person name="Shen L."/>
        </authorList>
    </citation>
    <scope>NUCLEOTIDE SEQUENCE [LARGE SCALE GENOMIC DNA]</scope>
    <source>
        <strain evidence="1 2">MCCC 1K03193</strain>
    </source>
</reference>
<dbReference type="InterPro" id="IPR012347">
    <property type="entry name" value="Ferritin-like"/>
</dbReference>
<dbReference type="EMBL" id="JAPDDS010000001">
    <property type="protein sequence ID" value="MCW1883647.1"/>
    <property type="molecule type" value="Genomic_DNA"/>
</dbReference>
<protein>
    <submittedName>
        <fullName evidence="1">DUF892 family protein</fullName>
    </submittedName>
</protein>
<evidence type="ECO:0000313" key="2">
    <source>
        <dbReference type="Proteomes" id="UP001207930"/>
    </source>
</evidence>
<dbReference type="PANTHER" id="PTHR30565">
    <property type="entry name" value="PROTEIN YCIF"/>
    <property type="match status" value="1"/>
</dbReference>
<dbReference type="RefSeq" id="WP_264499605.1">
    <property type="nucleotide sequence ID" value="NZ_JAPDDS010000001.1"/>
</dbReference>
<dbReference type="PANTHER" id="PTHR30565:SF9">
    <property type="entry name" value="PROTEIN YCIF"/>
    <property type="match status" value="1"/>
</dbReference>
<dbReference type="Proteomes" id="UP001207930">
    <property type="component" value="Unassembled WGS sequence"/>
</dbReference>
<organism evidence="1 2">
    <name type="scientific">Luteolibacter flavescens</name>
    <dbReference type="NCBI Taxonomy" id="1859460"/>
    <lineage>
        <taxon>Bacteria</taxon>
        <taxon>Pseudomonadati</taxon>
        <taxon>Verrucomicrobiota</taxon>
        <taxon>Verrucomicrobiia</taxon>
        <taxon>Verrucomicrobiales</taxon>
        <taxon>Verrucomicrobiaceae</taxon>
        <taxon>Luteolibacter</taxon>
    </lineage>
</organism>
<dbReference type="Gene3D" id="1.20.1260.10">
    <property type="match status" value="1"/>
</dbReference>
<dbReference type="InterPro" id="IPR047114">
    <property type="entry name" value="YciF"/>
</dbReference>
<dbReference type="Pfam" id="PF05974">
    <property type="entry name" value="DUF892"/>
    <property type="match status" value="1"/>
</dbReference>